<dbReference type="PROSITE" id="PS50011">
    <property type="entry name" value="PROTEIN_KINASE_DOM"/>
    <property type="match status" value="1"/>
</dbReference>
<feature type="compositionally biased region" description="Polar residues" evidence="1">
    <location>
        <begin position="489"/>
        <end position="508"/>
    </location>
</feature>
<feature type="region of interest" description="Disordered" evidence="1">
    <location>
        <begin position="6"/>
        <end position="33"/>
    </location>
</feature>
<dbReference type="InterPro" id="IPR008271">
    <property type="entry name" value="Ser/Thr_kinase_AS"/>
</dbReference>
<keyword evidence="4" id="KW-1185">Reference proteome</keyword>
<proteinExistence type="predicted"/>
<feature type="region of interest" description="Disordered" evidence="1">
    <location>
        <begin position="571"/>
        <end position="646"/>
    </location>
</feature>
<feature type="compositionally biased region" description="Basic and acidic residues" evidence="1">
    <location>
        <begin position="909"/>
        <end position="923"/>
    </location>
</feature>
<dbReference type="Proteomes" id="UP001485043">
    <property type="component" value="Unassembled WGS sequence"/>
</dbReference>
<dbReference type="InterPro" id="IPR011009">
    <property type="entry name" value="Kinase-like_dom_sf"/>
</dbReference>
<feature type="compositionally biased region" description="Basic and acidic residues" evidence="1">
    <location>
        <begin position="624"/>
        <end position="637"/>
    </location>
</feature>
<dbReference type="InterPro" id="IPR013083">
    <property type="entry name" value="Znf_RING/FYVE/PHD"/>
</dbReference>
<dbReference type="InterPro" id="IPR051681">
    <property type="entry name" value="Ser/Thr_Kinases-Pseudokinases"/>
</dbReference>
<evidence type="ECO:0000256" key="1">
    <source>
        <dbReference type="SAM" id="MobiDB-lite"/>
    </source>
</evidence>
<dbReference type="InterPro" id="IPR003613">
    <property type="entry name" value="Ubox_domain"/>
</dbReference>
<dbReference type="PROSITE" id="PS00108">
    <property type="entry name" value="PROTEIN_KINASE_ST"/>
    <property type="match status" value="1"/>
</dbReference>
<dbReference type="AlphaFoldDB" id="A0AAW1SNF0"/>
<sequence length="982" mass="109666">MAEILTLLDQDDDRTGPPGPTLDGPTRAEQSTSQGRFRYRWEIDSNLLNVLTRRDGSRWELGAGGCGKVYKACLGREYLVAVKTLHTHPREHSRELERWREDAMEREMEILANIHSRYVTQFLGVCYEPSISMVMEYLEGGSLYDAIHDDPKGLFSWYKRGRIIAKEVALGLEALHSSNIIHFDLKTANVMLASNLTAKVADVGISKRPRNLHSTSPNPERTEAYAAPEQLRDEKCTTQADIWAYGVVLWEIVMGEHPSRRRMYDDPRVPQQCPREIAELIDWCLKSEPCNRPTCEQILDILQRVEDEDEAVAPPPHMLCRLTQTLMTDPVWLVATGATYEREHIREWFRRDRIGGQRTFCPHTGEQIRKHTRLDPQRELQKTCSEWRQDHIGQTPQQEEEAVPTPLELKSSPQESPVASETVLPGQARQPEAAQLPSHEMAPDPPSTPVHSPPSRPIDSFRDSPISTLRPPVTGCSNWNGRHTRERNASQVPDDQDTDSGSLQSWLSASPRPPGAISQDPEPSVYHVPPSEMPQWARSGIWPEPAQQMPLRDPMENPFETAARKEQGLSFRPRPDANAAHPSAGCARHNDGEVQPSQRHAADGLSNQEQMPSPPSASSSPRSYRSDDTALERDRRPSPPRRVPPSCFIFPRPLRTHLSSVMSTSCPNLVMRDPDLPVLGSEPGPEQEGLVNAFSPYNSGNKASTLQPPCSWHRSCAVSPGRLHRLNALGGFTPVYHEDNYLGQQPHASPSAGSAWFQNFPAQQHRRSASQSSWHANESGPTNPGLGSCVGSELGQQMLTPMTSWEPVHRAALSSTLSSGGVSTPAYMSERSRHGSLDTGLVDHLPRDLHFGGLGPVHLPLDQSPAAHLQQRSPARRPSSKKSNFLDRFISRASEASQHSSGELGSLERSSHGRAHAEQREQPRLVQRSPSSRRRQELQQVSEQQLLKQLQSNERSTRDEAAKVHILHAPLDVAMYQVALRG</sequence>
<feature type="region of interest" description="Disordered" evidence="1">
    <location>
        <begin position="893"/>
        <end position="945"/>
    </location>
</feature>
<dbReference type="GO" id="GO:0005524">
    <property type="term" value="F:ATP binding"/>
    <property type="evidence" value="ECO:0007669"/>
    <property type="project" value="InterPro"/>
</dbReference>
<dbReference type="SMART" id="SM00220">
    <property type="entry name" value="S_TKc"/>
    <property type="match status" value="1"/>
</dbReference>
<dbReference type="Pfam" id="PF04564">
    <property type="entry name" value="U-box"/>
    <property type="match status" value="1"/>
</dbReference>
<dbReference type="Gene3D" id="3.30.40.10">
    <property type="entry name" value="Zinc/RING finger domain, C3HC4 (zinc finger)"/>
    <property type="match status" value="1"/>
</dbReference>
<dbReference type="Pfam" id="PF00069">
    <property type="entry name" value="Pkinase"/>
    <property type="match status" value="1"/>
</dbReference>
<comment type="caution">
    <text evidence="3">The sequence shown here is derived from an EMBL/GenBank/DDBJ whole genome shotgun (WGS) entry which is preliminary data.</text>
</comment>
<name>A0AAW1SNF0_9CHLO</name>
<gene>
    <name evidence="3" type="ORF">WJX84_001054</name>
</gene>
<dbReference type="InterPro" id="IPR000719">
    <property type="entry name" value="Prot_kinase_dom"/>
</dbReference>
<accession>A0AAW1SNF0</accession>
<evidence type="ECO:0000313" key="4">
    <source>
        <dbReference type="Proteomes" id="UP001485043"/>
    </source>
</evidence>
<dbReference type="SUPFAM" id="SSF57850">
    <property type="entry name" value="RING/U-box"/>
    <property type="match status" value="1"/>
</dbReference>
<dbReference type="GO" id="GO:0004842">
    <property type="term" value="F:ubiquitin-protein transferase activity"/>
    <property type="evidence" value="ECO:0007669"/>
    <property type="project" value="InterPro"/>
</dbReference>
<dbReference type="SUPFAM" id="SSF56112">
    <property type="entry name" value="Protein kinase-like (PK-like)"/>
    <property type="match status" value="1"/>
</dbReference>
<evidence type="ECO:0000259" key="2">
    <source>
        <dbReference type="PROSITE" id="PS50011"/>
    </source>
</evidence>
<feature type="region of interest" description="Disordered" evidence="1">
    <location>
        <begin position="767"/>
        <end position="792"/>
    </location>
</feature>
<feature type="compositionally biased region" description="Low complexity" evidence="1">
    <location>
        <begin position="899"/>
        <end position="908"/>
    </location>
</feature>
<dbReference type="GO" id="GO:0016567">
    <property type="term" value="P:protein ubiquitination"/>
    <property type="evidence" value="ECO:0007669"/>
    <property type="project" value="InterPro"/>
</dbReference>
<dbReference type="EMBL" id="JALJOV010001446">
    <property type="protein sequence ID" value="KAK9847743.1"/>
    <property type="molecule type" value="Genomic_DNA"/>
</dbReference>
<feature type="domain" description="Protein kinase" evidence="2">
    <location>
        <begin position="55"/>
        <end position="305"/>
    </location>
</feature>
<evidence type="ECO:0000313" key="3">
    <source>
        <dbReference type="EMBL" id="KAK9847743.1"/>
    </source>
</evidence>
<feature type="region of interest" description="Disordered" evidence="1">
    <location>
        <begin position="390"/>
        <end position="554"/>
    </location>
</feature>
<feature type="compositionally biased region" description="Pro residues" evidence="1">
    <location>
        <begin position="443"/>
        <end position="456"/>
    </location>
</feature>
<protein>
    <recommendedName>
        <fullName evidence="2">Protein kinase domain-containing protein</fullName>
    </recommendedName>
</protein>
<feature type="region of interest" description="Disordered" evidence="1">
    <location>
        <begin position="816"/>
        <end position="840"/>
    </location>
</feature>
<dbReference type="Gene3D" id="1.10.510.10">
    <property type="entry name" value="Transferase(Phosphotransferase) domain 1"/>
    <property type="match status" value="1"/>
</dbReference>
<dbReference type="SMART" id="SM00504">
    <property type="entry name" value="Ubox"/>
    <property type="match status" value="1"/>
</dbReference>
<dbReference type="PANTHER" id="PTHR44329">
    <property type="entry name" value="SERINE/THREONINE-PROTEIN KINASE TNNI3K-RELATED"/>
    <property type="match status" value="1"/>
</dbReference>
<dbReference type="GO" id="GO:0004674">
    <property type="term" value="F:protein serine/threonine kinase activity"/>
    <property type="evidence" value="ECO:0007669"/>
    <property type="project" value="TreeGrafter"/>
</dbReference>
<organism evidence="3 4">
    <name type="scientific">Apatococcus fuscideae</name>
    <dbReference type="NCBI Taxonomy" id="2026836"/>
    <lineage>
        <taxon>Eukaryota</taxon>
        <taxon>Viridiplantae</taxon>
        <taxon>Chlorophyta</taxon>
        <taxon>core chlorophytes</taxon>
        <taxon>Trebouxiophyceae</taxon>
        <taxon>Chlorellales</taxon>
        <taxon>Chlorellaceae</taxon>
        <taxon>Apatococcus</taxon>
    </lineage>
</organism>
<reference evidence="3 4" key="1">
    <citation type="journal article" date="2024" name="Nat. Commun.">
        <title>Phylogenomics reveals the evolutionary origins of lichenization in chlorophyte algae.</title>
        <authorList>
            <person name="Puginier C."/>
            <person name="Libourel C."/>
            <person name="Otte J."/>
            <person name="Skaloud P."/>
            <person name="Haon M."/>
            <person name="Grisel S."/>
            <person name="Petersen M."/>
            <person name="Berrin J.G."/>
            <person name="Delaux P.M."/>
            <person name="Dal Grande F."/>
            <person name="Keller J."/>
        </authorList>
    </citation>
    <scope>NUCLEOTIDE SEQUENCE [LARGE SCALE GENOMIC DNA]</scope>
    <source>
        <strain evidence="3 4">SAG 2523</strain>
    </source>
</reference>